<dbReference type="OrthoDB" id="5341790at2"/>
<gene>
    <name evidence="1" type="ORF">CIGN_1161</name>
</gene>
<dbReference type="EMBL" id="CP018788">
    <property type="protein sequence ID" value="ARQ99429.1"/>
    <property type="molecule type" value="Genomic_DNA"/>
</dbReference>
<reference evidence="1 2" key="1">
    <citation type="journal article" date="2017" name="Genome Biol. Evol.">
        <title>Comparative Genomic Analysis Identifies a Campylobacter Clade Deficient in Selenium Metabolism.</title>
        <authorList>
            <person name="Miller W.G."/>
            <person name="Yee E."/>
            <person name="Lopes B.S."/>
            <person name="Chapman M.H."/>
            <person name="Huynh S."/>
            <person name="Bono J.L."/>
            <person name="Parker C.T."/>
            <person name="Strachan N.J.C."/>
            <person name="Forbes K.J."/>
        </authorList>
    </citation>
    <scope>NUCLEOTIDE SEQUENCE [LARGE SCALE GENOMIC DNA]</scope>
    <source>
        <strain evidence="1 2">NCTC 13003</strain>
    </source>
</reference>
<dbReference type="STRING" id="1660064.CIGN_1161"/>
<evidence type="ECO:0000313" key="1">
    <source>
        <dbReference type="EMBL" id="ARQ99429.1"/>
    </source>
</evidence>
<proteinExistence type="predicted"/>
<accession>A0A1X9ST22</accession>
<protein>
    <submittedName>
        <fullName evidence="1">Uncharacterized protein</fullName>
    </submittedName>
</protein>
<dbReference type="AlphaFoldDB" id="A0A1X9ST22"/>
<dbReference type="KEGG" id="cdev:CIGN_1161"/>
<organism evidence="1 2">
    <name type="scientific">Campylobacter devanensis</name>
    <dbReference type="NCBI Taxonomy" id="3161138"/>
    <lineage>
        <taxon>Bacteria</taxon>
        <taxon>Pseudomonadati</taxon>
        <taxon>Campylobacterota</taxon>
        <taxon>Epsilonproteobacteria</taxon>
        <taxon>Campylobacterales</taxon>
        <taxon>Campylobacteraceae</taxon>
        <taxon>Campylobacter</taxon>
    </lineage>
</organism>
<accession>A0A381DAS8</accession>
<name>A0A1X9ST22_9BACT</name>
<sequence length="854" mass="91750">MRVVYWILGSLVVVLAAIYTLLFTSIGNNIIKPYIEKIASEKSGMDIRLDEFKLGISNLDITASVNNALKARVYGNYSLFSQAFDLNYTAATSDLSNLGIAIKDDINLKGKVIGKLSNFIADGSGKIVGSNLRFAARIKDFAPLEIKLDAKSLNLAQITAIALGKPYITGNMNIQADITSKDTLYSGTANLNIPKAITNNELIATDYGINLPNNFTIKADSNLNLEGRTAKAKSIITTPIAVVAALNSIYNIDENVLNSDLNLNIPNLAKLEPIIGQKLSGEITAKANTKISNGNLEFLDADISGLGGVITAKMADNKINADIKKIKLNELLKLVSMPAILNGNINGAALITALNDPNKRAGNVSININGGIINANELNKMIGASLPKNVSFNSDIQAALKGDNAELKANLISEILNLNNLDASYNLAQNTAKANAQALVPDLAKFGNISGAKLSGQIALNADIDANLNNQKSPLKSANVDIKAMDGIITANLDNGKLKAKIQNILVQNIFLMIGQKPLLNGELNGELNLDSIDIANLNGKGDIKLENGVLNAANLKELTNKEFPQNITLNAHIKPTFTNSTVHFASIINSNLATINKFDGSYDINKNSLEALYSADIPSLAKLEFLTGMKLNGALNPSGKISINESVNATLNSDFIGSKLKIDIKDNKANLNLSTFEIAKLLEFLDFMPFYEGQATLNANYNLDSAKGDFNADIAKGQLARSGLTTLISTAIQKDITKEVFKDGYLKGTIDLNLINFITQLNSQKANISIANGSLDTATKAINIPITANIEKTDIDIKITGTSDEPKYSISSNYIKEKINEEISKGIDKLFDNDKEKSQGAKELINGLQNLFN</sequence>
<keyword evidence="2" id="KW-1185">Reference proteome</keyword>
<dbReference type="Proteomes" id="UP000194309">
    <property type="component" value="Chromosome"/>
</dbReference>
<evidence type="ECO:0000313" key="2">
    <source>
        <dbReference type="Proteomes" id="UP000194309"/>
    </source>
</evidence>